<dbReference type="EnsemblPlants" id="LPERR08G11370.1">
    <property type="protein sequence ID" value="LPERR08G11370.1"/>
    <property type="gene ID" value="LPERR08G11370"/>
</dbReference>
<dbReference type="InterPro" id="IPR026961">
    <property type="entry name" value="PGG_dom"/>
</dbReference>
<feature type="transmembrane region" description="Helical" evidence="8">
    <location>
        <begin position="288"/>
        <end position="309"/>
    </location>
</feature>
<evidence type="ECO:0000256" key="7">
    <source>
        <dbReference type="PROSITE-ProRule" id="PRU00023"/>
    </source>
</evidence>
<dbReference type="Gene3D" id="1.25.40.20">
    <property type="entry name" value="Ankyrin repeat-containing domain"/>
    <property type="match status" value="1"/>
</dbReference>
<dbReference type="eggNOG" id="KOG0504">
    <property type="taxonomic scope" value="Eukaryota"/>
</dbReference>
<dbReference type="InterPro" id="IPR036770">
    <property type="entry name" value="Ankyrin_rpt-contain_sf"/>
</dbReference>
<keyword evidence="3" id="KW-0677">Repeat</keyword>
<comment type="subcellular location">
    <subcellularLocation>
        <location evidence="1">Membrane</location>
        <topology evidence="1">Multi-pass membrane protein</topology>
    </subcellularLocation>
</comment>
<dbReference type="SUPFAM" id="SSF48403">
    <property type="entry name" value="Ankyrin repeat"/>
    <property type="match status" value="1"/>
</dbReference>
<evidence type="ECO:0000256" key="8">
    <source>
        <dbReference type="SAM" id="Phobius"/>
    </source>
</evidence>
<dbReference type="Gramene" id="LPERR08G11370.1">
    <property type="protein sequence ID" value="LPERR08G11370.1"/>
    <property type="gene ID" value="LPERR08G11370"/>
</dbReference>
<dbReference type="PROSITE" id="PS50088">
    <property type="entry name" value="ANK_REPEAT"/>
    <property type="match status" value="1"/>
</dbReference>
<feature type="transmembrane region" description="Helical" evidence="8">
    <location>
        <begin position="254"/>
        <end position="276"/>
    </location>
</feature>
<reference evidence="11" key="2">
    <citation type="submission" date="2013-12" db="EMBL/GenBank/DDBJ databases">
        <authorList>
            <person name="Yu Y."/>
            <person name="Lee S."/>
            <person name="de Baynast K."/>
            <person name="Wissotski M."/>
            <person name="Liu L."/>
            <person name="Talag J."/>
            <person name="Goicoechea J."/>
            <person name="Angelova A."/>
            <person name="Jetty R."/>
            <person name="Kudrna D."/>
            <person name="Golser W."/>
            <person name="Rivera L."/>
            <person name="Zhang J."/>
            <person name="Wing R."/>
        </authorList>
    </citation>
    <scope>NUCLEOTIDE SEQUENCE</scope>
</reference>
<evidence type="ECO:0000256" key="6">
    <source>
        <dbReference type="ARBA" id="ARBA00023136"/>
    </source>
</evidence>
<evidence type="ECO:0000313" key="11">
    <source>
        <dbReference type="Proteomes" id="UP000032180"/>
    </source>
</evidence>
<feature type="transmembrane region" description="Helical" evidence="8">
    <location>
        <begin position="401"/>
        <end position="426"/>
    </location>
</feature>
<evidence type="ECO:0000256" key="2">
    <source>
        <dbReference type="ARBA" id="ARBA00022692"/>
    </source>
</evidence>
<proteinExistence type="predicted"/>
<evidence type="ECO:0000256" key="4">
    <source>
        <dbReference type="ARBA" id="ARBA00022989"/>
    </source>
</evidence>
<protein>
    <recommendedName>
        <fullName evidence="9">PGG domain-containing protein</fullName>
    </recommendedName>
</protein>
<keyword evidence="6 8" id="KW-0472">Membrane</keyword>
<feature type="transmembrane region" description="Helical" evidence="8">
    <location>
        <begin position="357"/>
        <end position="380"/>
    </location>
</feature>
<dbReference type="InterPro" id="IPR002110">
    <property type="entry name" value="Ankyrin_rpt"/>
</dbReference>
<keyword evidence="11" id="KW-1185">Reference proteome</keyword>
<dbReference type="Proteomes" id="UP000032180">
    <property type="component" value="Chromosome 8"/>
</dbReference>
<evidence type="ECO:0000256" key="3">
    <source>
        <dbReference type="ARBA" id="ARBA00022737"/>
    </source>
</evidence>
<evidence type="ECO:0000259" key="9">
    <source>
        <dbReference type="Pfam" id="PF13962"/>
    </source>
</evidence>
<dbReference type="Pfam" id="PF13857">
    <property type="entry name" value="Ank_5"/>
    <property type="match status" value="1"/>
</dbReference>
<reference evidence="10" key="3">
    <citation type="submission" date="2015-04" db="UniProtKB">
        <authorList>
            <consortium name="EnsemblPlants"/>
        </authorList>
    </citation>
    <scope>IDENTIFICATION</scope>
</reference>
<keyword evidence="5 7" id="KW-0040">ANK repeat</keyword>
<feature type="transmembrane region" description="Helical" evidence="8">
    <location>
        <begin position="330"/>
        <end position="351"/>
    </location>
</feature>
<name>A0A0D9X7K9_9ORYZ</name>
<dbReference type="PANTHER" id="PTHR24186:SF50">
    <property type="entry name" value="ANKYRIN REPEAT-CONTAINING PROTEIN ITN1-LIKE ISOFORM X1"/>
    <property type="match status" value="1"/>
</dbReference>
<evidence type="ECO:0000256" key="1">
    <source>
        <dbReference type="ARBA" id="ARBA00004141"/>
    </source>
</evidence>
<dbReference type="SMART" id="SM00248">
    <property type="entry name" value="ANK"/>
    <property type="match status" value="3"/>
</dbReference>
<evidence type="ECO:0000256" key="5">
    <source>
        <dbReference type="ARBA" id="ARBA00023043"/>
    </source>
</evidence>
<keyword evidence="2 8" id="KW-0812">Transmembrane</keyword>
<organism evidence="10 11">
    <name type="scientific">Leersia perrieri</name>
    <dbReference type="NCBI Taxonomy" id="77586"/>
    <lineage>
        <taxon>Eukaryota</taxon>
        <taxon>Viridiplantae</taxon>
        <taxon>Streptophyta</taxon>
        <taxon>Embryophyta</taxon>
        <taxon>Tracheophyta</taxon>
        <taxon>Spermatophyta</taxon>
        <taxon>Magnoliopsida</taxon>
        <taxon>Liliopsida</taxon>
        <taxon>Poales</taxon>
        <taxon>Poaceae</taxon>
        <taxon>BOP clade</taxon>
        <taxon>Oryzoideae</taxon>
        <taxon>Oryzeae</taxon>
        <taxon>Oryzinae</taxon>
        <taxon>Leersia</taxon>
    </lineage>
</organism>
<dbReference type="PANTHER" id="PTHR24186">
    <property type="entry name" value="PROTEIN PHOSPHATASE 1 REGULATORY SUBUNIT"/>
    <property type="match status" value="1"/>
</dbReference>
<feature type="repeat" description="ANK" evidence="7">
    <location>
        <begin position="150"/>
        <end position="183"/>
    </location>
</feature>
<dbReference type="GO" id="GO:0005886">
    <property type="term" value="C:plasma membrane"/>
    <property type="evidence" value="ECO:0007669"/>
    <property type="project" value="TreeGrafter"/>
</dbReference>
<reference evidence="10 11" key="1">
    <citation type="submission" date="2012-08" db="EMBL/GenBank/DDBJ databases">
        <title>Oryza genome evolution.</title>
        <authorList>
            <person name="Wing R.A."/>
        </authorList>
    </citation>
    <scope>NUCLEOTIDE SEQUENCE</scope>
</reference>
<dbReference type="STRING" id="77586.A0A0D9X7K9"/>
<feature type="domain" description="PGG" evidence="9">
    <location>
        <begin position="245"/>
        <end position="352"/>
    </location>
</feature>
<accession>A0A0D9X7K9</accession>
<dbReference type="Pfam" id="PF13962">
    <property type="entry name" value="PGG"/>
    <property type="match status" value="1"/>
</dbReference>
<dbReference type="HOGENOM" id="CLU_000134_36_1_1"/>
<dbReference type="AlphaFoldDB" id="A0A0D9X7K9"/>
<sequence>MTGMLLIWNIGLTSQGDENGSTPLHFVTSALRPRGVRLWTHGSWILWFPWNRDVWDSDGDIPFNQVLEANPAPMYQADDKGLFPIHIAAHKGAVKAIISFLEKCSNIACLRDAKGRTFLHVAVEKNRWHVVSHACKTVSLSWILNMRDNNGNTALHLAVKLGFKGIFCLLLENLEMDLNITNNNGETPLDLAESKILDGYFYSWNPRFLINSALKYCHAKHGTHRRLDHFEEQYIKPLNKENEAEKLKAATQTLGLGLVLMVTVAFGASFTLPGGYKDDGTPALSGRYVFDAFIVANSLGFGCAGLATIHLMYAGTDIVDIPLRIWHNNIALFFAHGSATSLATAFVLGMYVTLAPVSYTIAVGICVAASIIALCGFMDLMRGCAVARALYARLGNRAPVIFAHIIILQTVVVFWPLVFSFISAVVSAKHRYK</sequence>
<evidence type="ECO:0000313" key="10">
    <source>
        <dbReference type="EnsemblPlants" id="LPERR08G11370.1"/>
    </source>
</evidence>
<keyword evidence="4 8" id="KW-1133">Transmembrane helix</keyword>